<keyword evidence="2" id="KW-1185">Reference proteome</keyword>
<proteinExistence type="predicted"/>
<name>A0A4S8KIW5_DENBC</name>
<accession>A0A4S8KIW5</accession>
<dbReference type="Proteomes" id="UP000297245">
    <property type="component" value="Unassembled WGS sequence"/>
</dbReference>
<dbReference type="AlphaFoldDB" id="A0A4S8KIW5"/>
<dbReference type="EMBL" id="ML182367">
    <property type="protein sequence ID" value="THU75323.1"/>
    <property type="molecule type" value="Genomic_DNA"/>
</dbReference>
<evidence type="ECO:0000313" key="2">
    <source>
        <dbReference type="Proteomes" id="UP000297245"/>
    </source>
</evidence>
<gene>
    <name evidence="1" type="ORF">K435DRAFT_288854</name>
</gene>
<organism evidence="1 2">
    <name type="scientific">Dendrothele bispora (strain CBS 962.96)</name>
    <dbReference type="NCBI Taxonomy" id="1314807"/>
    <lineage>
        <taxon>Eukaryota</taxon>
        <taxon>Fungi</taxon>
        <taxon>Dikarya</taxon>
        <taxon>Basidiomycota</taxon>
        <taxon>Agaricomycotina</taxon>
        <taxon>Agaricomycetes</taxon>
        <taxon>Agaricomycetidae</taxon>
        <taxon>Agaricales</taxon>
        <taxon>Agaricales incertae sedis</taxon>
        <taxon>Dendrothele</taxon>
    </lineage>
</organism>
<reference evidence="1 2" key="1">
    <citation type="journal article" date="2019" name="Nat. Ecol. Evol.">
        <title>Megaphylogeny resolves global patterns of mushroom evolution.</title>
        <authorList>
            <person name="Varga T."/>
            <person name="Krizsan K."/>
            <person name="Foldi C."/>
            <person name="Dima B."/>
            <person name="Sanchez-Garcia M."/>
            <person name="Sanchez-Ramirez S."/>
            <person name="Szollosi G.J."/>
            <person name="Szarkandi J.G."/>
            <person name="Papp V."/>
            <person name="Albert L."/>
            <person name="Andreopoulos W."/>
            <person name="Angelini C."/>
            <person name="Antonin V."/>
            <person name="Barry K.W."/>
            <person name="Bougher N.L."/>
            <person name="Buchanan P."/>
            <person name="Buyck B."/>
            <person name="Bense V."/>
            <person name="Catcheside P."/>
            <person name="Chovatia M."/>
            <person name="Cooper J."/>
            <person name="Damon W."/>
            <person name="Desjardin D."/>
            <person name="Finy P."/>
            <person name="Geml J."/>
            <person name="Haridas S."/>
            <person name="Hughes K."/>
            <person name="Justo A."/>
            <person name="Karasinski D."/>
            <person name="Kautmanova I."/>
            <person name="Kiss B."/>
            <person name="Kocsube S."/>
            <person name="Kotiranta H."/>
            <person name="LaButti K.M."/>
            <person name="Lechner B.E."/>
            <person name="Liimatainen K."/>
            <person name="Lipzen A."/>
            <person name="Lukacs Z."/>
            <person name="Mihaltcheva S."/>
            <person name="Morgado L.N."/>
            <person name="Niskanen T."/>
            <person name="Noordeloos M.E."/>
            <person name="Ohm R.A."/>
            <person name="Ortiz-Santana B."/>
            <person name="Ovrebo C."/>
            <person name="Racz N."/>
            <person name="Riley R."/>
            <person name="Savchenko A."/>
            <person name="Shiryaev A."/>
            <person name="Soop K."/>
            <person name="Spirin V."/>
            <person name="Szebenyi C."/>
            <person name="Tomsovsky M."/>
            <person name="Tulloss R.E."/>
            <person name="Uehling J."/>
            <person name="Grigoriev I.V."/>
            <person name="Vagvolgyi C."/>
            <person name="Papp T."/>
            <person name="Martin F.M."/>
            <person name="Miettinen O."/>
            <person name="Hibbett D.S."/>
            <person name="Nagy L.G."/>
        </authorList>
    </citation>
    <scope>NUCLEOTIDE SEQUENCE [LARGE SCALE GENOMIC DNA]</scope>
    <source>
        <strain evidence="1 2">CBS 962.96</strain>
    </source>
</reference>
<protein>
    <submittedName>
        <fullName evidence="1">Uncharacterized protein</fullName>
    </submittedName>
</protein>
<evidence type="ECO:0000313" key="1">
    <source>
        <dbReference type="EMBL" id="THU75323.1"/>
    </source>
</evidence>
<sequence length="107" mass="12381">MIRRLEQGTREKGYEHIGSWGDCRSLTSLDKFELESSSISTSTNRRWTTNPTSVQSNNLNCLSESTPNLSHQDYHLHSIRIQHALPYSMSDTFIVCFWAYLTRGIRI</sequence>